<dbReference type="InterPro" id="IPR013324">
    <property type="entry name" value="RNA_pol_sigma_r3/r4-like"/>
</dbReference>
<gene>
    <name evidence="2" type="ORF">L21SP5_01626</name>
</gene>
<comment type="similarity">
    <text evidence="1">Belongs to the UPF0251 family.</text>
</comment>
<evidence type="ECO:0000256" key="1">
    <source>
        <dbReference type="ARBA" id="ARBA00009350"/>
    </source>
</evidence>
<name>A0A0S2HZA5_9BACT</name>
<dbReference type="InterPro" id="IPR002852">
    <property type="entry name" value="UPF0251"/>
</dbReference>
<evidence type="ECO:0000313" key="3">
    <source>
        <dbReference type="Proteomes" id="UP000064893"/>
    </source>
</evidence>
<accession>A0A0S2HZA5</accession>
<organism evidence="2 3">
    <name type="scientific">Salinivirga cyanobacteriivorans</name>
    <dbReference type="NCBI Taxonomy" id="1307839"/>
    <lineage>
        <taxon>Bacteria</taxon>
        <taxon>Pseudomonadati</taxon>
        <taxon>Bacteroidota</taxon>
        <taxon>Bacteroidia</taxon>
        <taxon>Bacteroidales</taxon>
        <taxon>Salinivirgaceae</taxon>
        <taxon>Salinivirga</taxon>
    </lineage>
</organism>
<dbReference type="KEGG" id="blq:L21SP5_01626"/>
<dbReference type="RefSeq" id="WP_057952740.1">
    <property type="nucleotide sequence ID" value="NZ_CP013118.1"/>
</dbReference>
<dbReference type="Gene3D" id="1.10.10.10">
    <property type="entry name" value="Winged helix-like DNA-binding domain superfamily/Winged helix DNA-binding domain"/>
    <property type="match status" value="1"/>
</dbReference>
<keyword evidence="3" id="KW-1185">Reference proteome</keyword>
<dbReference type="Pfam" id="PF02001">
    <property type="entry name" value="DUF134"/>
    <property type="match status" value="1"/>
</dbReference>
<dbReference type="OrthoDB" id="280278at2"/>
<dbReference type="PANTHER" id="PTHR37478:SF2">
    <property type="entry name" value="UPF0251 PROTEIN TK0562"/>
    <property type="match status" value="1"/>
</dbReference>
<dbReference type="EMBL" id="CP013118">
    <property type="protein sequence ID" value="ALO15269.1"/>
    <property type="molecule type" value="Genomic_DNA"/>
</dbReference>
<sequence length="133" mass="15532">MPRRTRKRTVFLPPKGRGWKSVNKNTSDTITLNFDEYEAIKLLDYEHLKQEEVAEIMNVSRPTLTRIYNAARKKMARALVRDAHIKIEGGNIEVNESWYFCSNCNISFNIYDTHIFCPMCKSETTIEKIAENL</sequence>
<dbReference type="PANTHER" id="PTHR37478">
    <property type="match status" value="1"/>
</dbReference>
<dbReference type="InterPro" id="IPR036388">
    <property type="entry name" value="WH-like_DNA-bd_sf"/>
</dbReference>
<dbReference type="AlphaFoldDB" id="A0A0S2HZA5"/>
<dbReference type="SUPFAM" id="SSF88659">
    <property type="entry name" value="Sigma3 and sigma4 domains of RNA polymerase sigma factors"/>
    <property type="match status" value="1"/>
</dbReference>
<reference evidence="2 3" key="1">
    <citation type="submission" date="2015-11" db="EMBL/GenBank/DDBJ databases">
        <title>Description and complete genome sequence of a novel strain predominating in hypersaline microbial mats and representing a new family of the Bacteriodetes phylum.</title>
        <authorList>
            <person name="Spring S."/>
            <person name="Bunk B."/>
            <person name="Sproer C."/>
            <person name="Klenk H.-P."/>
        </authorList>
    </citation>
    <scope>NUCLEOTIDE SEQUENCE [LARGE SCALE GENOMIC DNA]</scope>
    <source>
        <strain evidence="2 3">L21-Spi-D4</strain>
    </source>
</reference>
<proteinExistence type="inferred from homology"/>
<protein>
    <submittedName>
        <fullName evidence="2">RNA polymerase sigma factor, sigma-70 family</fullName>
    </submittedName>
</protein>
<dbReference type="Proteomes" id="UP000064893">
    <property type="component" value="Chromosome"/>
</dbReference>
<evidence type="ECO:0000313" key="2">
    <source>
        <dbReference type="EMBL" id="ALO15269.1"/>
    </source>
</evidence>
<dbReference type="STRING" id="1307839.L21SP5_01626"/>